<keyword evidence="1" id="KW-0472">Membrane</keyword>
<keyword evidence="3" id="KW-1185">Reference proteome</keyword>
<proteinExistence type="predicted"/>
<reference evidence="3" key="1">
    <citation type="journal article" date="2011" name="Stand. Genomic Sci.">
        <title>Non-contiguous finished genome sequence of the opportunistic oral pathogen Prevotella multisaccharivorax type strain (PPPA20).</title>
        <authorList>
            <person name="Pati A."/>
            <person name="Gronow S."/>
            <person name="Lu M."/>
            <person name="Lapidus A."/>
            <person name="Nolan M."/>
            <person name="Lucas S."/>
            <person name="Hammon N."/>
            <person name="Deshpande S."/>
            <person name="Cheng J.F."/>
            <person name="Tapia R."/>
            <person name="Han C."/>
            <person name="Goodwin L."/>
            <person name="Pitluck S."/>
            <person name="Liolios K."/>
            <person name="Pagani I."/>
            <person name="Mavromatis K."/>
            <person name="Mikhailova N."/>
            <person name="Huntemann M."/>
            <person name="Chen A."/>
            <person name="Palaniappan K."/>
            <person name="Land M."/>
            <person name="Hauser L."/>
            <person name="Detter J.C."/>
            <person name="Brambilla E.M."/>
            <person name="Rohde M."/>
            <person name="Goker M."/>
            <person name="Woyke T."/>
            <person name="Bristow J."/>
            <person name="Eisen J.A."/>
            <person name="Markowitz V."/>
            <person name="Hugenholtz P."/>
            <person name="Kyrpides N.C."/>
            <person name="Klenk H.P."/>
            <person name="Ivanova N."/>
        </authorList>
    </citation>
    <scope>NUCLEOTIDE SEQUENCE [LARGE SCALE GENOMIC DNA]</scope>
    <source>
        <strain evidence="3">DSM 17128</strain>
    </source>
</reference>
<protein>
    <submittedName>
        <fullName evidence="2">Uncharacterized protein</fullName>
    </submittedName>
</protein>
<dbReference type="Proteomes" id="UP000002772">
    <property type="component" value="Unassembled WGS sequence"/>
</dbReference>
<accession>F8N9N7</accession>
<evidence type="ECO:0000256" key="1">
    <source>
        <dbReference type="SAM" id="Phobius"/>
    </source>
</evidence>
<evidence type="ECO:0000313" key="3">
    <source>
        <dbReference type="Proteomes" id="UP000002772"/>
    </source>
</evidence>
<dbReference type="AlphaFoldDB" id="F8N9N7"/>
<dbReference type="HOGENOM" id="CLU_3274566_0_0_10"/>
<keyword evidence="1" id="KW-1133">Transmembrane helix</keyword>
<evidence type="ECO:0000313" key="2">
    <source>
        <dbReference type="EMBL" id="EGN56679.1"/>
    </source>
</evidence>
<name>F8N9N7_9BACT</name>
<gene>
    <name evidence="2" type="ORF">Premu_1250</name>
</gene>
<dbReference type="STRING" id="688246.Premu_1250"/>
<sequence>MFVMKRMSFNIIFTASYRDMILFNFFVVILRPRKTYYIYYV</sequence>
<dbReference type="EMBL" id="GL945017">
    <property type="protein sequence ID" value="EGN56679.1"/>
    <property type="molecule type" value="Genomic_DNA"/>
</dbReference>
<keyword evidence="1" id="KW-0812">Transmembrane</keyword>
<organism evidence="2 3">
    <name type="scientific">Hallella multisaccharivorax DSM 17128</name>
    <dbReference type="NCBI Taxonomy" id="688246"/>
    <lineage>
        <taxon>Bacteria</taxon>
        <taxon>Pseudomonadati</taxon>
        <taxon>Bacteroidota</taxon>
        <taxon>Bacteroidia</taxon>
        <taxon>Bacteroidales</taxon>
        <taxon>Prevotellaceae</taxon>
        <taxon>Hallella</taxon>
    </lineage>
</organism>
<feature type="transmembrane region" description="Helical" evidence="1">
    <location>
        <begin position="7"/>
        <end position="30"/>
    </location>
</feature>